<feature type="compositionally biased region" description="Basic residues" evidence="1">
    <location>
        <begin position="1"/>
        <end position="10"/>
    </location>
</feature>
<proteinExistence type="predicted"/>
<dbReference type="EMBL" id="MHCA01000027">
    <property type="protein sequence ID" value="OGY12031.1"/>
    <property type="molecule type" value="Genomic_DNA"/>
</dbReference>
<accession>A0A1G1V9V7</accession>
<protein>
    <submittedName>
        <fullName evidence="3">Uncharacterized protein</fullName>
    </submittedName>
</protein>
<evidence type="ECO:0000256" key="2">
    <source>
        <dbReference type="SAM" id="Phobius"/>
    </source>
</evidence>
<name>A0A1G1V9V7_9BACT</name>
<keyword evidence="2" id="KW-1133">Transmembrane helix</keyword>
<feature type="transmembrane region" description="Helical" evidence="2">
    <location>
        <begin position="73"/>
        <end position="94"/>
    </location>
</feature>
<evidence type="ECO:0000313" key="3">
    <source>
        <dbReference type="EMBL" id="OGY12031.1"/>
    </source>
</evidence>
<dbReference type="STRING" id="1797517.A3F61_03255"/>
<keyword evidence="2" id="KW-0472">Membrane</keyword>
<keyword evidence="2" id="KW-0812">Transmembrane</keyword>
<reference evidence="3 4" key="1">
    <citation type="journal article" date="2016" name="Nat. Commun.">
        <title>Thousands of microbial genomes shed light on interconnected biogeochemical processes in an aquifer system.</title>
        <authorList>
            <person name="Anantharaman K."/>
            <person name="Brown C.T."/>
            <person name="Hug L.A."/>
            <person name="Sharon I."/>
            <person name="Castelle C.J."/>
            <person name="Probst A.J."/>
            <person name="Thomas B.C."/>
            <person name="Singh A."/>
            <person name="Wilkins M.J."/>
            <person name="Karaoz U."/>
            <person name="Brodie E.L."/>
            <person name="Williams K.H."/>
            <person name="Hubbard S.S."/>
            <person name="Banfield J.F."/>
        </authorList>
    </citation>
    <scope>NUCLEOTIDE SEQUENCE [LARGE SCALE GENOMIC DNA]</scope>
</reference>
<evidence type="ECO:0000313" key="4">
    <source>
        <dbReference type="Proteomes" id="UP000178272"/>
    </source>
</evidence>
<sequence>MTRKTRKHKERSSARRQVESSIGSSEGNHTGVVKREFEFSFTELTQPAKATIENKKSDNSFYFYQSASTARDLVKTVILAAIIFSLEVMIYFALFKQAGIGYEIYKLINGQFINL</sequence>
<comment type="caution">
    <text evidence="3">The sequence shown here is derived from an EMBL/GenBank/DDBJ whole genome shotgun (WGS) entry which is preliminary data.</text>
</comment>
<feature type="region of interest" description="Disordered" evidence="1">
    <location>
        <begin position="1"/>
        <end position="29"/>
    </location>
</feature>
<evidence type="ECO:0000256" key="1">
    <source>
        <dbReference type="SAM" id="MobiDB-lite"/>
    </source>
</evidence>
<dbReference type="AlphaFoldDB" id="A0A1G1V9V7"/>
<organism evidence="3 4">
    <name type="scientific">Candidatus Blackburnbacteria bacterium RIFCSPHIGHO2_12_FULL_41_13b</name>
    <dbReference type="NCBI Taxonomy" id="1797517"/>
    <lineage>
        <taxon>Bacteria</taxon>
        <taxon>Candidatus Blackburniibacteriota</taxon>
    </lineage>
</organism>
<feature type="compositionally biased region" description="Polar residues" evidence="1">
    <location>
        <begin position="19"/>
        <end position="28"/>
    </location>
</feature>
<gene>
    <name evidence="3" type="ORF">A3F61_03255</name>
</gene>
<dbReference type="Proteomes" id="UP000178272">
    <property type="component" value="Unassembled WGS sequence"/>
</dbReference>